<dbReference type="InterPro" id="IPR012677">
    <property type="entry name" value="Nucleotide-bd_a/b_plait_sf"/>
</dbReference>
<name>A0AB34HYA3_ESCRO</name>
<protein>
    <submittedName>
        <fullName evidence="4">Uncharacterized protein</fullName>
    </submittedName>
</protein>
<gene>
    <name evidence="4" type="ORF">J1605_002264</name>
</gene>
<reference evidence="4 5" key="1">
    <citation type="submission" date="2022-11" db="EMBL/GenBank/DDBJ databases">
        <title>Whole genome sequence of Eschrichtius robustus ER-17-0199.</title>
        <authorList>
            <person name="Bruniche-Olsen A."/>
            <person name="Black A.N."/>
            <person name="Fields C.J."/>
            <person name="Walden K."/>
            <person name="Dewoody J.A."/>
        </authorList>
    </citation>
    <scope>NUCLEOTIDE SEQUENCE [LARGE SCALE GENOMIC DNA]</scope>
    <source>
        <strain evidence="4">ER-17-0199</strain>
        <tissue evidence="4">Blubber</tissue>
    </source>
</reference>
<dbReference type="PANTHER" id="PTHR11620">
    <property type="entry name" value="60S RIBOSOMAL PROTEIN L23A"/>
    <property type="match status" value="1"/>
</dbReference>
<evidence type="ECO:0000256" key="2">
    <source>
        <dbReference type="ARBA" id="ARBA00022980"/>
    </source>
</evidence>
<dbReference type="Gene3D" id="3.30.70.330">
    <property type="match status" value="1"/>
</dbReference>
<evidence type="ECO:0000256" key="3">
    <source>
        <dbReference type="ARBA" id="ARBA00023274"/>
    </source>
</evidence>
<evidence type="ECO:0000313" key="4">
    <source>
        <dbReference type="EMBL" id="KAJ8796135.1"/>
    </source>
</evidence>
<dbReference type="InterPro" id="IPR012678">
    <property type="entry name" value="Ribosomal_uL23/eL15/eS24_sf"/>
</dbReference>
<evidence type="ECO:0000256" key="1">
    <source>
        <dbReference type="ARBA" id="ARBA00006700"/>
    </source>
</evidence>
<evidence type="ECO:0000313" key="5">
    <source>
        <dbReference type="Proteomes" id="UP001159641"/>
    </source>
</evidence>
<sequence length="115" mass="12667">MLLKVKKETPDPPKAEAKAKVLKAKKAALKGVHSHTKMEDPHVTHLLETQDTAALKAAQISLEDRPHYAIVKFPLTTKSATSKDVEKLYDMEVAEVNTLIKPDGEKKAYVPLGPD</sequence>
<dbReference type="GO" id="GO:0006412">
    <property type="term" value="P:translation"/>
    <property type="evidence" value="ECO:0007669"/>
    <property type="project" value="InterPro"/>
</dbReference>
<keyword evidence="3" id="KW-0687">Ribonucleoprotein</keyword>
<keyword evidence="5" id="KW-1185">Reference proteome</keyword>
<dbReference type="AlphaFoldDB" id="A0AB34HYA3"/>
<dbReference type="GO" id="GO:0003735">
    <property type="term" value="F:structural constituent of ribosome"/>
    <property type="evidence" value="ECO:0007669"/>
    <property type="project" value="InterPro"/>
</dbReference>
<keyword evidence="2" id="KW-0689">Ribosomal protein</keyword>
<organism evidence="4 5">
    <name type="scientific">Eschrichtius robustus</name>
    <name type="common">California gray whale</name>
    <name type="synonym">Eschrichtius gibbosus</name>
    <dbReference type="NCBI Taxonomy" id="9764"/>
    <lineage>
        <taxon>Eukaryota</taxon>
        <taxon>Metazoa</taxon>
        <taxon>Chordata</taxon>
        <taxon>Craniata</taxon>
        <taxon>Vertebrata</taxon>
        <taxon>Euteleostomi</taxon>
        <taxon>Mammalia</taxon>
        <taxon>Eutheria</taxon>
        <taxon>Laurasiatheria</taxon>
        <taxon>Artiodactyla</taxon>
        <taxon>Whippomorpha</taxon>
        <taxon>Cetacea</taxon>
        <taxon>Mysticeti</taxon>
        <taxon>Eschrichtiidae</taxon>
        <taxon>Eschrichtius</taxon>
    </lineage>
</organism>
<dbReference type="SUPFAM" id="SSF54189">
    <property type="entry name" value="Ribosomal proteins S24e, L23 and L15e"/>
    <property type="match status" value="1"/>
</dbReference>
<proteinExistence type="inferred from homology"/>
<dbReference type="Proteomes" id="UP001159641">
    <property type="component" value="Unassembled WGS sequence"/>
</dbReference>
<dbReference type="EMBL" id="JAIQCJ010000524">
    <property type="protein sequence ID" value="KAJ8796135.1"/>
    <property type="molecule type" value="Genomic_DNA"/>
</dbReference>
<comment type="caution">
    <text evidence="4">The sequence shown here is derived from an EMBL/GenBank/DDBJ whole genome shotgun (WGS) entry which is preliminary data.</text>
</comment>
<accession>A0AB34HYA3</accession>
<comment type="similarity">
    <text evidence="1">Belongs to the universal ribosomal protein uL23 family.</text>
</comment>
<dbReference type="InterPro" id="IPR013025">
    <property type="entry name" value="Ribosomal_uL23-like"/>
</dbReference>
<dbReference type="GO" id="GO:0044391">
    <property type="term" value="C:ribosomal subunit"/>
    <property type="evidence" value="ECO:0007669"/>
    <property type="project" value="UniProtKB-ARBA"/>
</dbReference>